<evidence type="ECO:0000313" key="3">
    <source>
        <dbReference type="Proteomes" id="UP001165205"/>
    </source>
</evidence>
<dbReference type="AlphaFoldDB" id="A0AAN4YW02"/>
<comment type="caution">
    <text evidence="2">The sequence shown here is derived from an EMBL/GenBank/DDBJ whole genome shotgun (WGS) entry which is preliminary data.</text>
</comment>
<proteinExistence type="predicted"/>
<accession>A0AAN4YW02</accession>
<evidence type="ECO:0000256" key="1">
    <source>
        <dbReference type="SAM" id="MobiDB-lite"/>
    </source>
</evidence>
<dbReference type="Proteomes" id="UP001165205">
    <property type="component" value="Unassembled WGS sequence"/>
</dbReference>
<organism evidence="2 3">
    <name type="scientific">Aspergillus oryzae</name>
    <name type="common">Yellow koji mold</name>
    <dbReference type="NCBI Taxonomy" id="5062"/>
    <lineage>
        <taxon>Eukaryota</taxon>
        <taxon>Fungi</taxon>
        <taxon>Dikarya</taxon>
        <taxon>Ascomycota</taxon>
        <taxon>Pezizomycotina</taxon>
        <taxon>Eurotiomycetes</taxon>
        <taxon>Eurotiomycetidae</taxon>
        <taxon>Eurotiales</taxon>
        <taxon>Aspergillaceae</taxon>
        <taxon>Aspergillus</taxon>
        <taxon>Aspergillus subgen. Circumdati</taxon>
    </lineage>
</organism>
<name>A0AAN4YW02_ASPOZ</name>
<reference evidence="2" key="1">
    <citation type="submission" date="2023-04" db="EMBL/GenBank/DDBJ databases">
        <title>Aspergillus oryzae NBRC 4228.</title>
        <authorList>
            <person name="Ichikawa N."/>
            <person name="Sato H."/>
            <person name="Tonouchi N."/>
        </authorList>
    </citation>
    <scope>NUCLEOTIDE SEQUENCE</scope>
    <source>
        <strain evidence="2">NBRC 4228</strain>
    </source>
</reference>
<protein>
    <submittedName>
        <fullName evidence="2">Unnamed protein product</fullName>
    </submittedName>
</protein>
<evidence type="ECO:0000313" key="2">
    <source>
        <dbReference type="EMBL" id="GMG38707.1"/>
    </source>
</evidence>
<sequence length="67" mass="8159">MSSISDTSTESEYLPEDEEEDEKEIVKTNTNNWLQLENELNENELHRRQYQQKTINIKNRVWSLWCQ</sequence>
<feature type="compositionally biased region" description="Acidic residues" evidence="1">
    <location>
        <begin position="13"/>
        <end position="23"/>
    </location>
</feature>
<gene>
    <name evidence="2" type="ORF">Aory04_001334300</name>
</gene>
<dbReference type="EMBL" id="BSYA01000336">
    <property type="protein sequence ID" value="GMG38707.1"/>
    <property type="molecule type" value="Genomic_DNA"/>
</dbReference>
<feature type="region of interest" description="Disordered" evidence="1">
    <location>
        <begin position="1"/>
        <end position="25"/>
    </location>
</feature>